<dbReference type="Gene3D" id="3.40.190.10">
    <property type="entry name" value="Periplasmic binding protein-like II"/>
    <property type="match status" value="2"/>
</dbReference>
<dbReference type="InterPro" id="IPR050490">
    <property type="entry name" value="Bact_solute-bd_prot1"/>
</dbReference>
<dbReference type="PANTHER" id="PTHR43649:SF12">
    <property type="entry name" value="DIACETYLCHITOBIOSE BINDING PROTEIN DASA"/>
    <property type="match status" value="1"/>
</dbReference>
<organism evidence="4 5">
    <name type="scientific">Halotalea alkalilenta</name>
    <dbReference type="NCBI Taxonomy" id="376489"/>
    <lineage>
        <taxon>Bacteria</taxon>
        <taxon>Pseudomonadati</taxon>
        <taxon>Pseudomonadota</taxon>
        <taxon>Gammaproteobacteria</taxon>
        <taxon>Oceanospirillales</taxon>
        <taxon>Halomonadaceae</taxon>
        <taxon>Halotalea</taxon>
    </lineage>
</organism>
<gene>
    <name evidence="4" type="ORF">A5892_04310</name>
</gene>
<comment type="similarity">
    <text evidence="2">Belongs to the bacterial solute-binding protein 1 family.</text>
</comment>
<proteinExistence type="inferred from homology"/>
<reference evidence="4 5" key="1">
    <citation type="submission" date="2016-04" db="EMBL/GenBank/DDBJ databases">
        <title>Complete Genome Sequence of Halotalea alkalilenta IHB B 13600.</title>
        <authorList>
            <person name="Swarnkar M.K."/>
            <person name="Sharma A."/>
            <person name="Kaushal K."/>
            <person name="Soni R."/>
            <person name="Rana S."/>
            <person name="Singh A.K."/>
            <person name="Gulati A."/>
        </authorList>
    </citation>
    <scope>NUCLEOTIDE SEQUENCE [LARGE SCALE GENOMIC DNA]</scope>
    <source>
        <strain evidence="4 5">IHB B 13600</strain>
    </source>
</reference>
<dbReference type="PANTHER" id="PTHR43649">
    <property type="entry name" value="ARABINOSE-BINDING PROTEIN-RELATED"/>
    <property type="match status" value="1"/>
</dbReference>
<evidence type="ECO:0000313" key="5">
    <source>
        <dbReference type="Proteomes" id="UP000077875"/>
    </source>
</evidence>
<dbReference type="RefSeq" id="WP_064121754.1">
    <property type="nucleotide sequence ID" value="NZ_CP015243.1"/>
</dbReference>
<dbReference type="Proteomes" id="UP000077875">
    <property type="component" value="Chromosome"/>
</dbReference>
<evidence type="ECO:0000256" key="1">
    <source>
        <dbReference type="ARBA" id="ARBA00004418"/>
    </source>
</evidence>
<keyword evidence="3" id="KW-0732">Signal</keyword>
<dbReference type="InterPro" id="IPR006059">
    <property type="entry name" value="SBP"/>
</dbReference>
<dbReference type="AlphaFoldDB" id="A0A172YCE3"/>
<dbReference type="GO" id="GO:0042597">
    <property type="term" value="C:periplasmic space"/>
    <property type="evidence" value="ECO:0007669"/>
    <property type="project" value="UniProtKB-SubCell"/>
</dbReference>
<dbReference type="SUPFAM" id="SSF53850">
    <property type="entry name" value="Periplasmic binding protein-like II"/>
    <property type="match status" value="1"/>
</dbReference>
<protein>
    <submittedName>
        <fullName evidence="4">Glycerol-3-phosphate ABC transporter substrate-binding protein</fullName>
    </submittedName>
</protein>
<dbReference type="KEGG" id="haa:A5892_04310"/>
<evidence type="ECO:0000313" key="4">
    <source>
        <dbReference type="EMBL" id="ANF56786.1"/>
    </source>
</evidence>
<feature type="chain" id="PRO_5008004580" evidence="3">
    <location>
        <begin position="26"/>
        <end position="423"/>
    </location>
</feature>
<evidence type="ECO:0000256" key="2">
    <source>
        <dbReference type="ARBA" id="ARBA00008520"/>
    </source>
</evidence>
<dbReference type="CDD" id="cd14748">
    <property type="entry name" value="PBP2_UgpB"/>
    <property type="match status" value="1"/>
</dbReference>
<dbReference type="STRING" id="376489.A5892_04310"/>
<sequence length="423" mass="45624">MTTIKTFAAALGATLGLLGASYAQAQTVLKVHYPMPGFFKDVMADISQAFMRENPDVSIEFVAPSPTYEDGLQLLLRQANSANQPDISFVGFNRLRVIDERDLAVDLTPLIAEEPDIAAEGFSPQLLDLAKVGDHQLGLAFAASTPIMYYNADLLREVGGDPENPPDTWDEVIEYGGRIAALGNGVQGIDFRWQGDDWMFMALVLGDGGRMMSEDEQSVAFAGPEGEAALELIERMRREGGMPVFTKAAGEQAFVSGKVGFAFQTTGALRNTINNVGDKFELRTAPLPLLDAERGKLPTGGNAIVMLTRDPAKQQAAWRLMKFAAGPYGAATVVPGTGYVPTNTLAAQSPDYLGNFYPANPLFQAGLDQMGAMVPWYAFPGANGVRISQAIVDRLAALVELRATPADTLDGMRTDVERLLPRR</sequence>
<keyword evidence="5" id="KW-1185">Reference proteome</keyword>
<name>A0A172YCE3_9GAMM</name>
<dbReference type="Pfam" id="PF13416">
    <property type="entry name" value="SBP_bac_8"/>
    <property type="match status" value="1"/>
</dbReference>
<comment type="subcellular location">
    <subcellularLocation>
        <location evidence="1">Periplasm</location>
    </subcellularLocation>
</comment>
<dbReference type="EMBL" id="CP015243">
    <property type="protein sequence ID" value="ANF56786.1"/>
    <property type="molecule type" value="Genomic_DNA"/>
</dbReference>
<feature type="signal peptide" evidence="3">
    <location>
        <begin position="1"/>
        <end position="25"/>
    </location>
</feature>
<accession>A0A172YCE3</accession>
<evidence type="ECO:0000256" key="3">
    <source>
        <dbReference type="SAM" id="SignalP"/>
    </source>
</evidence>